<name>A0A9X0MK38_BACCE</name>
<accession>A0A9X0MK38</accession>
<comment type="caution">
    <text evidence="2">The sequence shown here is derived from an EMBL/GenBank/DDBJ whole genome shotgun (WGS) entry which is preliminary data.</text>
</comment>
<dbReference type="RefSeq" id="WP_061662512.1">
    <property type="nucleotide sequence ID" value="NZ_LOMO01000001.1"/>
</dbReference>
<evidence type="ECO:0000313" key="3">
    <source>
        <dbReference type="Proteomes" id="UP000075476"/>
    </source>
</evidence>
<organism evidence="2 3">
    <name type="scientific">Bacillus cereus</name>
    <dbReference type="NCBI Taxonomy" id="1396"/>
    <lineage>
        <taxon>Bacteria</taxon>
        <taxon>Bacillati</taxon>
        <taxon>Bacillota</taxon>
        <taxon>Bacilli</taxon>
        <taxon>Bacillales</taxon>
        <taxon>Bacillaceae</taxon>
        <taxon>Bacillus</taxon>
        <taxon>Bacillus cereus group</taxon>
    </lineage>
</organism>
<keyword evidence="1" id="KW-1133">Transmembrane helix</keyword>
<protein>
    <submittedName>
        <fullName evidence="2">Uncharacterized protein</fullName>
    </submittedName>
</protein>
<sequence>MFHKDDPEVVLMKYTIFLGIGLIVLNIIVWGVLWVKNLVMNNLTVVMCGITGIVFIGVGISMYFIKKEYDRITKYDFDRVKRLLSQYLNENYFTGQNDSFVLVEEEKGVTRKDFLKRCFASYHIDLKVFVPDGELLCTVKVYKEGIRVKNVERLSHTDYRKEFAK</sequence>
<dbReference type="EMBL" id="LOMO01000001">
    <property type="protein sequence ID" value="KXY51174.1"/>
    <property type="molecule type" value="Genomic_DNA"/>
</dbReference>
<evidence type="ECO:0000313" key="2">
    <source>
        <dbReference type="EMBL" id="KXY51174.1"/>
    </source>
</evidence>
<evidence type="ECO:0000256" key="1">
    <source>
        <dbReference type="SAM" id="Phobius"/>
    </source>
</evidence>
<gene>
    <name evidence="2" type="ORF">AT268_32265</name>
</gene>
<dbReference type="AlphaFoldDB" id="A0A9X0MK38"/>
<keyword evidence="1" id="KW-0472">Membrane</keyword>
<dbReference type="Proteomes" id="UP000075476">
    <property type="component" value="Unassembled WGS sequence"/>
</dbReference>
<keyword evidence="1" id="KW-0812">Transmembrane</keyword>
<proteinExistence type="predicted"/>
<reference evidence="2 3" key="1">
    <citation type="submission" date="2015-12" db="EMBL/GenBank/DDBJ databases">
        <title>Bacillus cereus Group isolate.</title>
        <authorList>
            <person name="Kovac J."/>
        </authorList>
    </citation>
    <scope>NUCLEOTIDE SEQUENCE [LARGE SCALE GENOMIC DNA]</scope>
    <source>
        <strain evidence="2 3">FSL K6-0073</strain>
    </source>
</reference>
<feature type="transmembrane region" description="Helical" evidence="1">
    <location>
        <begin position="39"/>
        <end position="65"/>
    </location>
</feature>
<feature type="transmembrane region" description="Helical" evidence="1">
    <location>
        <begin position="12"/>
        <end position="33"/>
    </location>
</feature>